<accession>A0A9D4MF52</accession>
<protein>
    <recommendedName>
        <fullName evidence="3">RNase H type-1 domain-containing protein</fullName>
    </recommendedName>
</protein>
<dbReference type="EMBL" id="JAIWYP010000002">
    <property type="protein sequence ID" value="KAH3874539.1"/>
    <property type="molecule type" value="Genomic_DNA"/>
</dbReference>
<name>A0A9D4MF52_DREPO</name>
<sequence>MYAEHLKIYTDGSKCPNSGLVASFVIPSKNISKTHWLSNNLSIFTAEHVNISGNEQADRGAKEGLLRGAVDVGEPLAPTDIYSLTKKFVLGEWNLRTDNLSSRRHTFTRSAKTLRPPDRYSASIVLDRAITRLRMGTTLLPGGAGKYVRGIDPACPRCQEPLTAPHMLLHCPNHKAQRDHLEAALHSHGLVLNLSNVLYPKGAAWGPVFSALAKYLLDCQITDKF</sequence>
<comment type="caution">
    <text evidence="1">The sequence shown here is derived from an EMBL/GenBank/DDBJ whole genome shotgun (WGS) entry which is preliminary data.</text>
</comment>
<reference evidence="1" key="2">
    <citation type="submission" date="2020-11" db="EMBL/GenBank/DDBJ databases">
        <authorList>
            <person name="McCartney M.A."/>
            <person name="Auch B."/>
            <person name="Kono T."/>
            <person name="Mallez S."/>
            <person name="Becker A."/>
            <person name="Gohl D.M."/>
            <person name="Silverstein K.A.T."/>
            <person name="Koren S."/>
            <person name="Bechman K.B."/>
            <person name="Herman A."/>
            <person name="Abrahante J.E."/>
            <person name="Garbe J."/>
        </authorList>
    </citation>
    <scope>NUCLEOTIDE SEQUENCE</scope>
    <source>
        <strain evidence="1">Duluth1</strain>
        <tissue evidence="1">Whole animal</tissue>
    </source>
</reference>
<evidence type="ECO:0000313" key="2">
    <source>
        <dbReference type="Proteomes" id="UP000828390"/>
    </source>
</evidence>
<dbReference type="AlphaFoldDB" id="A0A9D4MF52"/>
<organism evidence="1 2">
    <name type="scientific">Dreissena polymorpha</name>
    <name type="common">Zebra mussel</name>
    <name type="synonym">Mytilus polymorpha</name>
    <dbReference type="NCBI Taxonomy" id="45954"/>
    <lineage>
        <taxon>Eukaryota</taxon>
        <taxon>Metazoa</taxon>
        <taxon>Spiralia</taxon>
        <taxon>Lophotrochozoa</taxon>
        <taxon>Mollusca</taxon>
        <taxon>Bivalvia</taxon>
        <taxon>Autobranchia</taxon>
        <taxon>Heteroconchia</taxon>
        <taxon>Euheterodonta</taxon>
        <taxon>Imparidentia</taxon>
        <taxon>Neoheterodontei</taxon>
        <taxon>Myida</taxon>
        <taxon>Dreissenoidea</taxon>
        <taxon>Dreissenidae</taxon>
        <taxon>Dreissena</taxon>
    </lineage>
</organism>
<proteinExistence type="predicted"/>
<evidence type="ECO:0008006" key="3">
    <source>
        <dbReference type="Google" id="ProtNLM"/>
    </source>
</evidence>
<dbReference type="Proteomes" id="UP000828390">
    <property type="component" value="Unassembled WGS sequence"/>
</dbReference>
<keyword evidence="2" id="KW-1185">Reference proteome</keyword>
<reference evidence="1" key="1">
    <citation type="journal article" date="2019" name="bioRxiv">
        <title>The Genome of the Zebra Mussel, Dreissena polymorpha: A Resource for Invasive Species Research.</title>
        <authorList>
            <person name="McCartney M.A."/>
            <person name="Auch B."/>
            <person name="Kono T."/>
            <person name="Mallez S."/>
            <person name="Zhang Y."/>
            <person name="Obille A."/>
            <person name="Becker A."/>
            <person name="Abrahante J.E."/>
            <person name="Garbe J."/>
            <person name="Badalamenti J.P."/>
            <person name="Herman A."/>
            <person name="Mangelson H."/>
            <person name="Liachko I."/>
            <person name="Sullivan S."/>
            <person name="Sone E.D."/>
            <person name="Koren S."/>
            <person name="Silverstein K.A.T."/>
            <person name="Beckman K.B."/>
            <person name="Gohl D.M."/>
        </authorList>
    </citation>
    <scope>NUCLEOTIDE SEQUENCE</scope>
    <source>
        <strain evidence="1">Duluth1</strain>
        <tissue evidence="1">Whole animal</tissue>
    </source>
</reference>
<gene>
    <name evidence="1" type="ORF">DPMN_037784</name>
</gene>
<evidence type="ECO:0000313" key="1">
    <source>
        <dbReference type="EMBL" id="KAH3874539.1"/>
    </source>
</evidence>